<dbReference type="EMBL" id="AP035768">
    <property type="protein sequence ID" value="BFO15676.1"/>
    <property type="molecule type" value="Genomic_DNA"/>
</dbReference>
<evidence type="ECO:0000313" key="3">
    <source>
        <dbReference type="EMBL" id="BFO15676.1"/>
    </source>
</evidence>
<dbReference type="InterPro" id="IPR045865">
    <property type="entry name" value="ACT-like_dom_sf"/>
</dbReference>
<evidence type="ECO:0000256" key="1">
    <source>
        <dbReference type="ARBA" id="ARBA00022801"/>
    </source>
</evidence>
<evidence type="ECO:0000259" key="2">
    <source>
        <dbReference type="PROSITE" id="PS51671"/>
    </source>
</evidence>
<reference evidence="3" key="1">
    <citation type="submission" date="2024-06" db="EMBL/GenBank/DDBJ databases">
        <authorList>
            <consortium name="consrtm"/>
            <person name="Uemura M."/>
            <person name="Terahara T."/>
        </authorList>
    </citation>
    <scope>NUCLEOTIDE SEQUENCE</scope>
    <source>
        <strain evidence="3">KM77-8</strain>
    </source>
</reference>
<protein>
    <recommendedName>
        <fullName evidence="2">ACT domain-containing protein</fullName>
    </recommendedName>
</protein>
<dbReference type="GO" id="GO:0016787">
    <property type="term" value="F:hydrolase activity"/>
    <property type="evidence" value="ECO:0007669"/>
    <property type="project" value="UniProtKB-KW"/>
</dbReference>
<dbReference type="InterPro" id="IPR010043">
    <property type="entry name" value="UTase/UR"/>
</dbReference>
<name>A0AAT9HE50_9ACTN</name>
<dbReference type="PANTHER" id="PTHR47320">
    <property type="entry name" value="BIFUNCTIONAL URIDYLYLTRANSFERASE/URIDYLYL-REMOVING ENZYME"/>
    <property type="match status" value="1"/>
</dbReference>
<organism evidence="3">
    <name type="scientific">Streptomyces haneummycinicus</name>
    <dbReference type="NCBI Taxonomy" id="3074435"/>
    <lineage>
        <taxon>Bacteria</taxon>
        <taxon>Bacillati</taxon>
        <taxon>Actinomycetota</taxon>
        <taxon>Actinomycetes</taxon>
        <taxon>Kitasatosporales</taxon>
        <taxon>Streptomycetaceae</taxon>
        <taxon>Streptomyces</taxon>
    </lineage>
</organism>
<dbReference type="PROSITE" id="PS51671">
    <property type="entry name" value="ACT"/>
    <property type="match status" value="1"/>
</dbReference>
<dbReference type="AlphaFoldDB" id="A0AAT9HE50"/>
<reference evidence="3" key="2">
    <citation type="submission" date="2024-07" db="EMBL/GenBank/DDBJ databases">
        <title>Streptomyces haneummycinica sp. nov., a new antibiotic-producing actinobacterium isolated from marine sediment.</title>
        <authorList>
            <person name="Uemura M."/>
            <person name="Hamada M."/>
            <person name="Hirano S."/>
            <person name="Kobayashi K."/>
            <person name="Ohshiro T."/>
            <person name="Kobayashi T."/>
            <person name="Terahara T."/>
        </authorList>
    </citation>
    <scope>NUCLEOTIDE SEQUENCE</scope>
    <source>
        <strain evidence="3">KM77-8</strain>
    </source>
</reference>
<gene>
    <name evidence="3" type="ORF">SHKM778_20640</name>
</gene>
<dbReference type="Pfam" id="PF01842">
    <property type="entry name" value="ACT"/>
    <property type="match status" value="1"/>
</dbReference>
<dbReference type="GO" id="GO:0008773">
    <property type="term" value="F:[protein-PII] uridylyltransferase activity"/>
    <property type="evidence" value="ECO:0007669"/>
    <property type="project" value="InterPro"/>
</dbReference>
<keyword evidence="1" id="KW-0378">Hydrolase</keyword>
<accession>A0AAT9HE50</accession>
<sequence>MTVAPAASRHATVIEVRAQDAPGLLFRIGRALEDAGVRVRSAHVSTLGANAVDAFYVTEEQGEPLPIEEAVAVARKLEEALRA</sequence>
<dbReference type="SUPFAM" id="SSF55021">
    <property type="entry name" value="ACT-like"/>
    <property type="match status" value="1"/>
</dbReference>
<dbReference type="InterPro" id="IPR002912">
    <property type="entry name" value="ACT_dom"/>
</dbReference>
<dbReference type="PANTHER" id="PTHR47320:SF1">
    <property type="entry name" value="BIFUNCTIONAL URIDYLYLTRANSFERASE_URIDYLYL-REMOVING ENZYME"/>
    <property type="match status" value="1"/>
</dbReference>
<proteinExistence type="predicted"/>
<feature type="domain" description="ACT" evidence="2">
    <location>
        <begin position="13"/>
        <end position="83"/>
    </location>
</feature>
<dbReference type="CDD" id="cd04899">
    <property type="entry name" value="ACT_ACR-UUR-like_2"/>
    <property type="match status" value="1"/>
</dbReference>